<dbReference type="AlphaFoldDB" id="A0AA38R624"/>
<dbReference type="Pfam" id="PF01088">
    <property type="entry name" value="Peptidase_C12"/>
    <property type="match status" value="1"/>
</dbReference>
<evidence type="ECO:0000259" key="9">
    <source>
        <dbReference type="PROSITE" id="PS52048"/>
    </source>
</evidence>
<keyword evidence="3 6" id="KW-0833">Ubl conjugation pathway</keyword>
<protein>
    <recommendedName>
        <fullName evidence="7">Ubiquitin carboxyl-terminal hydrolase</fullName>
        <ecNumber evidence="7">3.4.19.12</ecNumber>
    </recommendedName>
</protein>
<comment type="catalytic activity">
    <reaction evidence="1 6 7">
        <text>Thiol-dependent hydrolysis of ester, thioester, amide, peptide and isopeptide bonds formed by the C-terminal Gly of ubiquitin (a 76-residue protein attached to proteins as an intracellular targeting signal).</text>
        <dbReference type="EC" id="3.4.19.12"/>
    </reaction>
</comment>
<evidence type="ECO:0000256" key="3">
    <source>
        <dbReference type="ARBA" id="ARBA00022786"/>
    </source>
</evidence>
<dbReference type="PROSITE" id="PS52048">
    <property type="entry name" value="UCH_DOMAIN"/>
    <property type="match status" value="1"/>
</dbReference>
<sequence>MPPSLEPDGPTAGNGVNGDEREDNTAEVRRSSRSRKPATRYYIDNDDDEDDEDELALHTPTKPGKGRSIKVVRRNPTRKAATAAEEYHLPDNLLEESIAAIRDEEREDWQGWVELESEPSFFNVILRQLGVRDVKIQELFAVDEGSLGFLPKPVFGLIFLYQVAEEESNGERPRCPDNIWFANQTTDNACATIALMNIVMNGEGLKLGEELKEFKSSTRHLTPPLRGYALSANSFIRTIHNSFARRLDLLNADLALRNAFDESNKKKRTVSRRSRKKPQSEAAFHFIAYVPIADQVWELDGLETQPSCLGPFEGDWTAIARPIIEARMLQYEEDNLSFNLLALCRSPLEAVRQELARNIQRLRVLWDGFWARHREHATNVVLDPDDTLGKKWIHGDDEGELASLGIQKNDILKVQLEESFQTRIRAPDFDLTSALELQQNLEKEQERIVAECFDEIKTIEEDEARFRGRKKDYTPAIHEWIKTLAEHGILQDLVEEYR</sequence>
<dbReference type="SUPFAM" id="SSF54001">
    <property type="entry name" value="Cysteine proteinases"/>
    <property type="match status" value="1"/>
</dbReference>
<evidence type="ECO:0000313" key="11">
    <source>
        <dbReference type="Proteomes" id="UP001174694"/>
    </source>
</evidence>
<dbReference type="EC" id="3.4.19.12" evidence="7"/>
<name>A0AA38R624_9PEZI</name>
<comment type="similarity">
    <text evidence="6 7">Belongs to the peptidase C12 family.</text>
</comment>
<dbReference type="InterPro" id="IPR038765">
    <property type="entry name" value="Papain-like_cys_pep_sf"/>
</dbReference>
<evidence type="ECO:0000256" key="4">
    <source>
        <dbReference type="ARBA" id="ARBA00022801"/>
    </source>
</evidence>
<evidence type="ECO:0000256" key="7">
    <source>
        <dbReference type="RuleBase" id="RU361215"/>
    </source>
</evidence>
<feature type="compositionally biased region" description="Acidic residues" evidence="8">
    <location>
        <begin position="44"/>
        <end position="54"/>
    </location>
</feature>
<dbReference type="PANTHER" id="PTHR10589">
    <property type="entry name" value="UBIQUITIN CARBOXYL-TERMINAL HYDROLASE"/>
    <property type="match status" value="1"/>
</dbReference>
<keyword evidence="5 6" id="KW-0788">Thiol protease</keyword>
<evidence type="ECO:0000313" key="10">
    <source>
        <dbReference type="EMBL" id="KAJ9134764.1"/>
    </source>
</evidence>
<proteinExistence type="inferred from homology"/>
<evidence type="ECO:0000256" key="6">
    <source>
        <dbReference type="PROSITE-ProRule" id="PRU01393"/>
    </source>
</evidence>
<dbReference type="InterPro" id="IPR001578">
    <property type="entry name" value="Peptidase_C12_UCH"/>
</dbReference>
<dbReference type="FunFam" id="3.40.532.10:FF:000010">
    <property type="entry name" value="Ubiquitin carboxyl-terminal hydrolase"/>
    <property type="match status" value="1"/>
</dbReference>
<comment type="caution">
    <text evidence="10">The sequence shown here is derived from an EMBL/GenBank/DDBJ whole genome shotgun (WGS) entry which is preliminary data.</text>
</comment>
<feature type="active site" description="Proton donor" evidence="6">
    <location>
        <position position="285"/>
    </location>
</feature>
<reference evidence="10" key="1">
    <citation type="submission" date="2022-07" db="EMBL/GenBank/DDBJ databases">
        <title>Fungi with potential for degradation of polypropylene.</title>
        <authorList>
            <person name="Gostincar C."/>
        </authorList>
    </citation>
    <scope>NUCLEOTIDE SEQUENCE</scope>
    <source>
        <strain evidence="10">EXF-13308</strain>
    </source>
</reference>
<dbReference type="Gene3D" id="3.40.532.10">
    <property type="entry name" value="Peptidase C12, ubiquitin carboxyl-terminal hydrolase"/>
    <property type="match status" value="1"/>
</dbReference>
<feature type="site" description="Important for enzyme activity" evidence="6">
    <location>
        <position position="300"/>
    </location>
</feature>
<dbReference type="GO" id="GO:0004843">
    <property type="term" value="F:cysteine-type deubiquitinase activity"/>
    <property type="evidence" value="ECO:0007669"/>
    <property type="project" value="UniProtKB-UniRule"/>
</dbReference>
<accession>A0AA38R624</accession>
<keyword evidence="4 6" id="KW-0378">Hydrolase</keyword>
<organism evidence="10 11">
    <name type="scientific">Pleurostoma richardsiae</name>
    <dbReference type="NCBI Taxonomy" id="41990"/>
    <lineage>
        <taxon>Eukaryota</taxon>
        <taxon>Fungi</taxon>
        <taxon>Dikarya</taxon>
        <taxon>Ascomycota</taxon>
        <taxon>Pezizomycotina</taxon>
        <taxon>Sordariomycetes</taxon>
        <taxon>Sordariomycetidae</taxon>
        <taxon>Calosphaeriales</taxon>
        <taxon>Pleurostomataceae</taxon>
        <taxon>Pleurostoma</taxon>
    </lineage>
</organism>
<dbReference type="GO" id="GO:0005737">
    <property type="term" value="C:cytoplasm"/>
    <property type="evidence" value="ECO:0007669"/>
    <property type="project" value="TreeGrafter"/>
</dbReference>
<keyword evidence="2 6" id="KW-0645">Protease</keyword>
<gene>
    <name evidence="10" type="ORF">NKR23_g9966</name>
</gene>
<dbReference type="PROSITE" id="PS52049">
    <property type="entry name" value="ULD"/>
    <property type="match status" value="1"/>
</dbReference>
<dbReference type="Proteomes" id="UP001174694">
    <property type="component" value="Unassembled WGS sequence"/>
</dbReference>
<feature type="site" description="Transition state stabilizer" evidence="6">
    <location>
        <position position="184"/>
    </location>
</feature>
<feature type="domain" description="UCH catalytic" evidence="9">
    <location>
        <begin position="111"/>
        <end position="345"/>
    </location>
</feature>
<evidence type="ECO:0000256" key="5">
    <source>
        <dbReference type="ARBA" id="ARBA00022807"/>
    </source>
</evidence>
<dbReference type="GO" id="GO:0016579">
    <property type="term" value="P:protein deubiquitination"/>
    <property type="evidence" value="ECO:0007669"/>
    <property type="project" value="TreeGrafter"/>
</dbReference>
<keyword evidence="11" id="KW-1185">Reference proteome</keyword>
<dbReference type="InterPro" id="IPR036959">
    <property type="entry name" value="Peptidase_C12_UCH_sf"/>
</dbReference>
<evidence type="ECO:0000256" key="1">
    <source>
        <dbReference type="ARBA" id="ARBA00000707"/>
    </source>
</evidence>
<dbReference type="GO" id="GO:0006511">
    <property type="term" value="P:ubiquitin-dependent protein catabolic process"/>
    <property type="evidence" value="ECO:0007669"/>
    <property type="project" value="UniProtKB-UniRule"/>
</dbReference>
<dbReference type="EMBL" id="JANBVO010000041">
    <property type="protein sequence ID" value="KAJ9134764.1"/>
    <property type="molecule type" value="Genomic_DNA"/>
</dbReference>
<dbReference type="PANTHER" id="PTHR10589:SF29">
    <property type="entry name" value="UBIQUITIN CARBOXYL-TERMINAL HYDROLASE"/>
    <property type="match status" value="1"/>
</dbReference>
<evidence type="ECO:0000256" key="8">
    <source>
        <dbReference type="SAM" id="MobiDB-lite"/>
    </source>
</evidence>
<feature type="region of interest" description="Disordered" evidence="8">
    <location>
        <begin position="1"/>
        <end position="68"/>
    </location>
</feature>
<evidence type="ECO:0000256" key="2">
    <source>
        <dbReference type="ARBA" id="ARBA00022670"/>
    </source>
</evidence>
<feature type="active site" description="Nucleophile" evidence="6">
    <location>
        <position position="190"/>
    </location>
</feature>
<dbReference type="PRINTS" id="PR00707">
    <property type="entry name" value="UBCTHYDRLASE"/>
</dbReference>